<protein>
    <submittedName>
        <fullName evidence="1">Uncharacterized protein</fullName>
    </submittedName>
</protein>
<dbReference type="Proteomes" id="UP000198280">
    <property type="component" value="Unassembled WGS sequence"/>
</dbReference>
<proteinExistence type="predicted"/>
<keyword evidence="2" id="KW-1185">Reference proteome</keyword>
<evidence type="ECO:0000313" key="1">
    <source>
        <dbReference type="EMBL" id="SNT36815.1"/>
    </source>
</evidence>
<accession>A0A239M2D1</accession>
<evidence type="ECO:0000313" key="2">
    <source>
        <dbReference type="Proteomes" id="UP000198280"/>
    </source>
</evidence>
<gene>
    <name evidence="1" type="ORF">SAMN05216252_122105</name>
</gene>
<name>A0A239M2D1_9ACTN</name>
<dbReference type="AlphaFoldDB" id="A0A239M2D1"/>
<reference evidence="1 2" key="1">
    <citation type="submission" date="2017-06" db="EMBL/GenBank/DDBJ databases">
        <authorList>
            <person name="Kim H.J."/>
            <person name="Triplett B.A."/>
        </authorList>
    </citation>
    <scope>NUCLEOTIDE SEQUENCE [LARGE SCALE GENOMIC DNA]</scope>
    <source>
        <strain evidence="1 2">CGMCC 4.1858</strain>
    </source>
</reference>
<sequence>MHPAAPTFARTVIRGPDGTPQALHSAAEEIVAQCAPGWAVSAVLLQWLRVEAGDEARLGVESCFLERLSEDGVRLHANYRQWQDLVVPVPDVRHMLIDMMDFLMTEAHRPLPAWRVRRLGERDREQRRDHE</sequence>
<dbReference type="EMBL" id="FZOF01000022">
    <property type="protein sequence ID" value="SNT36815.1"/>
    <property type="molecule type" value="Genomic_DNA"/>
</dbReference>
<organism evidence="1 2">
    <name type="scientific">Actinacidiphila glaucinigra</name>
    <dbReference type="NCBI Taxonomy" id="235986"/>
    <lineage>
        <taxon>Bacteria</taxon>
        <taxon>Bacillati</taxon>
        <taxon>Actinomycetota</taxon>
        <taxon>Actinomycetes</taxon>
        <taxon>Kitasatosporales</taxon>
        <taxon>Streptomycetaceae</taxon>
        <taxon>Actinacidiphila</taxon>
    </lineage>
</organism>